<dbReference type="InterPro" id="IPR004556">
    <property type="entry name" value="HemK-like"/>
</dbReference>
<dbReference type="RefSeq" id="WP_025363588.1">
    <property type="nucleotide sequence ID" value="NZ_CP006681.1"/>
</dbReference>
<dbReference type="Pfam" id="PF05175">
    <property type="entry name" value="MTS"/>
    <property type="match status" value="1"/>
</dbReference>
<dbReference type="NCBIfam" id="TIGR03534">
    <property type="entry name" value="RF_mod_PrmC"/>
    <property type="match status" value="1"/>
</dbReference>
<dbReference type="EC" id="2.1.1.297" evidence="1"/>
<dbReference type="NCBIfam" id="TIGR00536">
    <property type="entry name" value="hemK_fam"/>
    <property type="match status" value="1"/>
</dbReference>
<dbReference type="STRING" id="1276246.SCULI_v1c10260"/>
<dbReference type="InterPro" id="IPR002052">
    <property type="entry name" value="DNA_methylase_N6_adenine_CS"/>
</dbReference>
<proteinExistence type="predicted"/>
<evidence type="ECO:0000259" key="6">
    <source>
        <dbReference type="Pfam" id="PF05175"/>
    </source>
</evidence>
<dbReference type="PANTHER" id="PTHR18895">
    <property type="entry name" value="HEMK METHYLTRANSFERASE"/>
    <property type="match status" value="1"/>
</dbReference>
<dbReference type="Gene3D" id="3.40.50.150">
    <property type="entry name" value="Vaccinia Virus protein VP39"/>
    <property type="match status" value="1"/>
</dbReference>
<dbReference type="HOGENOM" id="CLU_018398_3_2_14"/>
<protein>
    <recommendedName>
        <fullName evidence="1">peptide chain release factor N(5)-glutamine methyltransferase</fullName>
        <ecNumber evidence="1">2.1.1.297</ecNumber>
    </recommendedName>
</protein>
<dbReference type="AlphaFoldDB" id="W6A8S6"/>
<organism evidence="7 8">
    <name type="scientific">Spiroplasma culicicola AES-1</name>
    <dbReference type="NCBI Taxonomy" id="1276246"/>
    <lineage>
        <taxon>Bacteria</taxon>
        <taxon>Bacillati</taxon>
        <taxon>Mycoplasmatota</taxon>
        <taxon>Mollicutes</taxon>
        <taxon>Entomoplasmatales</taxon>
        <taxon>Spiroplasmataceae</taxon>
        <taxon>Spiroplasma</taxon>
    </lineage>
</organism>
<feature type="domain" description="Methyltransferase small" evidence="6">
    <location>
        <begin position="88"/>
        <end position="185"/>
    </location>
</feature>
<evidence type="ECO:0000256" key="1">
    <source>
        <dbReference type="ARBA" id="ARBA00012771"/>
    </source>
</evidence>
<keyword evidence="4" id="KW-0949">S-adenosyl-L-methionine</keyword>
<dbReference type="InterPro" id="IPR007848">
    <property type="entry name" value="Small_mtfrase_dom"/>
</dbReference>
<keyword evidence="8" id="KW-1185">Reference proteome</keyword>
<name>W6A8S6_9MOLU</name>
<dbReference type="eggNOG" id="COG2890">
    <property type="taxonomic scope" value="Bacteria"/>
</dbReference>
<evidence type="ECO:0000256" key="4">
    <source>
        <dbReference type="ARBA" id="ARBA00022691"/>
    </source>
</evidence>
<gene>
    <name evidence="7" type="primary">prmC</name>
    <name evidence="7" type="ORF">SCULI_v1c10260</name>
</gene>
<accession>W6A8S6</accession>
<keyword evidence="2 7" id="KW-0489">Methyltransferase</keyword>
<dbReference type="CDD" id="cd02440">
    <property type="entry name" value="AdoMet_MTases"/>
    <property type="match status" value="1"/>
</dbReference>
<dbReference type="OrthoDB" id="9800643at2"/>
<dbReference type="PANTHER" id="PTHR18895:SF74">
    <property type="entry name" value="MTRF1L RELEASE FACTOR GLUTAMINE METHYLTRANSFERASE"/>
    <property type="match status" value="1"/>
</dbReference>
<dbReference type="Proteomes" id="UP000019267">
    <property type="component" value="Chromosome"/>
</dbReference>
<dbReference type="PATRIC" id="fig|1276246.3.peg.1022"/>
<dbReference type="EMBL" id="CP006681">
    <property type="protein sequence ID" value="AHI53366.1"/>
    <property type="molecule type" value="Genomic_DNA"/>
</dbReference>
<sequence>MIAQKLFEQYQDVLDRNSFNEILIHIKKDDSIQDFINLLLNKDEMELFFEIILQLKSNKPLAYILNKKYFFENTFYVNENVLIPRIESELLVEQLLNYDLKNKTVIDICCGSGCLGISLKLKEPSIDLYLSDISNDALEVTKINLMKMQVEAQVHQADFLNVIFENKIVPDYIVINPPYIEHGDINLAKQTLNYEPHLALFAQDNGLYFYKILFNNLEKLFDLNPDLIIICEFGFEQKQILNSIFNDKGLKYNIEFKKDYSNNWRYFIIKNN</sequence>
<reference evidence="7 8" key="1">
    <citation type="journal article" date="2014" name="Genome Biol. Evol.">
        <title>Molecular evolution of the substrate utilization strategies and putative virulence factors in mosquito-associated Spiroplasma species.</title>
        <authorList>
            <person name="Chang T.H."/>
            <person name="Lo W.S."/>
            <person name="Ku C."/>
            <person name="Chen L.L."/>
            <person name="Kuo C.H."/>
        </authorList>
    </citation>
    <scope>NUCLEOTIDE SEQUENCE [LARGE SCALE GENOMIC DNA]</scope>
    <source>
        <strain evidence="7">AES-1</strain>
    </source>
</reference>
<dbReference type="InterPro" id="IPR019874">
    <property type="entry name" value="RF_methyltr_PrmC"/>
</dbReference>
<dbReference type="InterPro" id="IPR029063">
    <property type="entry name" value="SAM-dependent_MTases_sf"/>
</dbReference>
<evidence type="ECO:0000256" key="3">
    <source>
        <dbReference type="ARBA" id="ARBA00022679"/>
    </source>
</evidence>
<dbReference type="InterPro" id="IPR050320">
    <property type="entry name" value="N5-glutamine_MTase"/>
</dbReference>
<evidence type="ECO:0000313" key="7">
    <source>
        <dbReference type="EMBL" id="AHI53366.1"/>
    </source>
</evidence>
<evidence type="ECO:0000256" key="5">
    <source>
        <dbReference type="ARBA" id="ARBA00048391"/>
    </source>
</evidence>
<dbReference type="GO" id="GO:0032259">
    <property type="term" value="P:methylation"/>
    <property type="evidence" value="ECO:0007669"/>
    <property type="project" value="UniProtKB-KW"/>
</dbReference>
<comment type="catalytic activity">
    <reaction evidence="5">
        <text>L-glutaminyl-[peptide chain release factor] + S-adenosyl-L-methionine = N(5)-methyl-L-glutaminyl-[peptide chain release factor] + S-adenosyl-L-homocysteine + H(+)</text>
        <dbReference type="Rhea" id="RHEA:42896"/>
        <dbReference type="Rhea" id="RHEA-COMP:10271"/>
        <dbReference type="Rhea" id="RHEA-COMP:10272"/>
        <dbReference type="ChEBI" id="CHEBI:15378"/>
        <dbReference type="ChEBI" id="CHEBI:30011"/>
        <dbReference type="ChEBI" id="CHEBI:57856"/>
        <dbReference type="ChEBI" id="CHEBI:59789"/>
        <dbReference type="ChEBI" id="CHEBI:61891"/>
        <dbReference type="EC" id="2.1.1.297"/>
    </reaction>
</comment>
<dbReference type="GO" id="GO:0102559">
    <property type="term" value="F:peptide chain release factor N(5)-glutamine methyltransferase activity"/>
    <property type="evidence" value="ECO:0007669"/>
    <property type="project" value="UniProtKB-EC"/>
</dbReference>
<evidence type="ECO:0000256" key="2">
    <source>
        <dbReference type="ARBA" id="ARBA00022603"/>
    </source>
</evidence>
<evidence type="ECO:0000313" key="8">
    <source>
        <dbReference type="Proteomes" id="UP000019267"/>
    </source>
</evidence>
<dbReference type="SUPFAM" id="SSF53335">
    <property type="entry name" value="S-adenosyl-L-methionine-dependent methyltransferases"/>
    <property type="match status" value="1"/>
</dbReference>
<keyword evidence="3 7" id="KW-0808">Transferase</keyword>
<dbReference type="KEGG" id="scq:SCULI_v1c10260"/>
<dbReference type="PROSITE" id="PS00092">
    <property type="entry name" value="N6_MTASE"/>
    <property type="match status" value="1"/>
</dbReference>
<dbReference type="GO" id="GO:0003676">
    <property type="term" value="F:nucleic acid binding"/>
    <property type="evidence" value="ECO:0007669"/>
    <property type="project" value="InterPro"/>
</dbReference>